<evidence type="ECO:0000313" key="2">
    <source>
        <dbReference type="EMBL" id="OCB85974.1"/>
    </source>
</evidence>
<sequence>MLTDNLFPSILMYAIFNLVGLLDEKGVTNISVNVLTRIAGNAGMLSLVGSRMLIQLKQAAEQNPREGGSLRLPTHPSTDVFRTISTRPESVPGQSQDTVQRTSEHGD</sequence>
<reference evidence="2" key="1">
    <citation type="submission" date="2016-06" db="EMBL/GenBank/DDBJ databases">
        <title>Draft Genome sequence of the fungus Inonotus baumii.</title>
        <authorList>
            <person name="Zhu H."/>
            <person name="Lin W."/>
        </authorList>
    </citation>
    <scope>NUCLEOTIDE SEQUENCE</scope>
    <source>
        <strain evidence="2">821</strain>
    </source>
</reference>
<keyword evidence="3" id="KW-1185">Reference proteome</keyword>
<dbReference type="Proteomes" id="UP000757232">
    <property type="component" value="Unassembled WGS sequence"/>
</dbReference>
<organism evidence="2 3">
    <name type="scientific">Sanghuangporus baumii</name>
    <name type="common">Phellinus baumii</name>
    <dbReference type="NCBI Taxonomy" id="108892"/>
    <lineage>
        <taxon>Eukaryota</taxon>
        <taxon>Fungi</taxon>
        <taxon>Dikarya</taxon>
        <taxon>Basidiomycota</taxon>
        <taxon>Agaricomycotina</taxon>
        <taxon>Agaricomycetes</taxon>
        <taxon>Hymenochaetales</taxon>
        <taxon>Hymenochaetaceae</taxon>
        <taxon>Sanghuangporus</taxon>
    </lineage>
</organism>
<gene>
    <name evidence="2" type="ORF">A7U60_g6868</name>
</gene>
<feature type="compositionally biased region" description="Polar residues" evidence="1">
    <location>
        <begin position="83"/>
        <end position="101"/>
    </location>
</feature>
<dbReference type="AlphaFoldDB" id="A0A9Q5HU36"/>
<evidence type="ECO:0000256" key="1">
    <source>
        <dbReference type="SAM" id="MobiDB-lite"/>
    </source>
</evidence>
<comment type="caution">
    <text evidence="2">The sequence shown here is derived from an EMBL/GenBank/DDBJ whole genome shotgun (WGS) entry which is preliminary data.</text>
</comment>
<protein>
    <submittedName>
        <fullName evidence="2">Uncharacterized protein</fullName>
    </submittedName>
</protein>
<proteinExistence type="predicted"/>
<name>A0A9Q5HU36_SANBA</name>
<feature type="region of interest" description="Disordered" evidence="1">
    <location>
        <begin position="59"/>
        <end position="107"/>
    </location>
</feature>
<dbReference type="EMBL" id="LNZH02000205">
    <property type="protein sequence ID" value="OCB85974.1"/>
    <property type="molecule type" value="Genomic_DNA"/>
</dbReference>
<evidence type="ECO:0000313" key="3">
    <source>
        <dbReference type="Proteomes" id="UP000757232"/>
    </source>
</evidence>
<accession>A0A9Q5HU36</accession>